<name>A0AAV7RU07_PLEWA</name>
<proteinExistence type="predicted"/>
<feature type="region of interest" description="Disordered" evidence="1">
    <location>
        <begin position="99"/>
        <end position="194"/>
    </location>
</feature>
<sequence>MRAEPSGDKQDLILQEIWDSRVIMEQKLGAITTDLNLLKDEQHKLADRVKSTEPALATLLPAQTDHDSMLIQLRKQVEQLQDRAEECRRKTREWLYQNFQGTRSDQQHEFASQKSNRQARRTRRKQNSVNNARECPSPRLAQENQLEAIQLATTLRDPSRRSSTESSLAGDSDTGTEDSVALFPTIMPQTTNEL</sequence>
<dbReference type="AlphaFoldDB" id="A0AAV7RU07"/>
<feature type="compositionally biased region" description="Polar residues" evidence="1">
    <location>
        <begin position="99"/>
        <end position="116"/>
    </location>
</feature>
<evidence type="ECO:0000256" key="1">
    <source>
        <dbReference type="SAM" id="MobiDB-lite"/>
    </source>
</evidence>
<keyword evidence="3" id="KW-1185">Reference proteome</keyword>
<comment type="caution">
    <text evidence="2">The sequence shown here is derived from an EMBL/GenBank/DDBJ whole genome shotgun (WGS) entry which is preliminary data.</text>
</comment>
<protein>
    <submittedName>
        <fullName evidence="2">Uncharacterized protein</fullName>
    </submittedName>
</protein>
<organism evidence="2 3">
    <name type="scientific">Pleurodeles waltl</name>
    <name type="common">Iberian ribbed newt</name>
    <dbReference type="NCBI Taxonomy" id="8319"/>
    <lineage>
        <taxon>Eukaryota</taxon>
        <taxon>Metazoa</taxon>
        <taxon>Chordata</taxon>
        <taxon>Craniata</taxon>
        <taxon>Vertebrata</taxon>
        <taxon>Euteleostomi</taxon>
        <taxon>Amphibia</taxon>
        <taxon>Batrachia</taxon>
        <taxon>Caudata</taxon>
        <taxon>Salamandroidea</taxon>
        <taxon>Salamandridae</taxon>
        <taxon>Pleurodelinae</taxon>
        <taxon>Pleurodeles</taxon>
    </lineage>
</organism>
<evidence type="ECO:0000313" key="3">
    <source>
        <dbReference type="Proteomes" id="UP001066276"/>
    </source>
</evidence>
<accession>A0AAV7RU07</accession>
<dbReference type="Proteomes" id="UP001066276">
    <property type="component" value="Chromosome 5"/>
</dbReference>
<feature type="compositionally biased region" description="Basic residues" evidence="1">
    <location>
        <begin position="117"/>
        <end position="126"/>
    </location>
</feature>
<dbReference type="EMBL" id="JANPWB010000009">
    <property type="protein sequence ID" value="KAJ1154353.1"/>
    <property type="molecule type" value="Genomic_DNA"/>
</dbReference>
<feature type="compositionally biased region" description="Polar residues" evidence="1">
    <location>
        <begin position="142"/>
        <end position="153"/>
    </location>
</feature>
<evidence type="ECO:0000313" key="2">
    <source>
        <dbReference type="EMBL" id="KAJ1154353.1"/>
    </source>
</evidence>
<gene>
    <name evidence="2" type="ORF">NDU88_007105</name>
</gene>
<reference evidence="2" key="1">
    <citation type="journal article" date="2022" name="bioRxiv">
        <title>Sequencing and chromosome-scale assembly of the giantPleurodeles waltlgenome.</title>
        <authorList>
            <person name="Brown T."/>
            <person name="Elewa A."/>
            <person name="Iarovenko S."/>
            <person name="Subramanian E."/>
            <person name="Araus A.J."/>
            <person name="Petzold A."/>
            <person name="Susuki M."/>
            <person name="Suzuki K.-i.T."/>
            <person name="Hayashi T."/>
            <person name="Toyoda A."/>
            <person name="Oliveira C."/>
            <person name="Osipova E."/>
            <person name="Leigh N.D."/>
            <person name="Simon A."/>
            <person name="Yun M.H."/>
        </authorList>
    </citation>
    <scope>NUCLEOTIDE SEQUENCE</scope>
    <source>
        <strain evidence="2">20211129_DDA</strain>
        <tissue evidence="2">Liver</tissue>
    </source>
</reference>